<dbReference type="SUPFAM" id="SSF46689">
    <property type="entry name" value="Homeodomain-like"/>
    <property type="match status" value="1"/>
</dbReference>
<dbReference type="AlphaFoldDB" id="A0A1T4QLB6"/>
<dbReference type="PANTHER" id="PTHR47506:SF1">
    <property type="entry name" value="HTH-TYPE TRANSCRIPTIONAL REGULATOR YJDC"/>
    <property type="match status" value="1"/>
</dbReference>
<dbReference type="InterPro" id="IPR001647">
    <property type="entry name" value="HTH_TetR"/>
</dbReference>
<dbReference type="InterPro" id="IPR036271">
    <property type="entry name" value="Tet_transcr_reg_TetR-rel_C_sf"/>
</dbReference>
<reference evidence="7" key="1">
    <citation type="submission" date="2017-02" db="EMBL/GenBank/DDBJ databases">
        <authorList>
            <person name="Varghese N."/>
            <person name="Submissions S."/>
        </authorList>
    </citation>
    <scope>NUCLEOTIDE SEQUENCE [LARGE SCALE GENOMIC DNA]</scope>
    <source>
        <strain evidence="7">ATCC 27094</strain>
    </source>
</reference>
<dbReference type="Pfam" id="PF00440">
    <property type="entry name" value="TetR_N"/>
    <property type="match status" value="1"/>
</dbReference>
<name>A0A1T4QLB6_9HYPH</name>
<dbReference type="Gene3D" id="1.10.10.60">
    <property type="entry name" value="Homeodomain-like"/>
    <property type="match status" value="1"/>
</dbReference>
<keyword evidence="1" id="KW-0805">Transcription regulation</keyword>
<accession>A0A1T4QLB6</accession>
<evidence type="ECO:0000256" key="3">
    <source>
        <dbReference type="ARBA" id="ARBA00023163"/>
    </source>
</evidence>
<feature type="DNA-binding region" description="H-T-H motif" evidence="4">
    <location>
        <begin position="29"/>
        <end position="48"/>
    </location>
</feature>
<dbReference type="Pfam" id="PF16925">
    <property type="entry name" value="TetR_C_13"/>
    <property type="match status" value="1"/>
</dbReference>
<dbReference type="RefSeq" id="WP_085935151.1">
    <property type="nucleotide sequence ID" value="NZ_FUWJ01000003.1"/>
</dbReference>
<organism evidence="6 7">
    <name type="scientific">Enhydrobacter aerosaccus</name>
    <dbReference type="NCBI Taxonomy" id="225324"/>
    <lineage>
        <taxon>Bacteria</taxon>
        <taxon>Pseudomonadati</taxon>
        <taxon>Pseudomonadota</taxon>
        <taxon>Alphaproteobacteria</taxon>
        <taxon>Hyphomicrobiales</taxon>
        <taxon>Enhydrobacter</taxon>
    </lineage>
</organism>
<dbReference type="OrthoDB" id="9795242at2"/>
<proteinExistence type="predicted"/>
<keyword evidence="2 4" id="KW-0238">DNA-binding</keyword>
<evidence type="ECO:0000313" key="6">
    <source>
        <dbReference type="EMBL" id="SKA04509.1"/>
    </source>
</evidence>
<evidence type="ECO:0000256" key="4">
    <source>
        <dbReference type="PROSITE-ProRule" id="PRU00335"/>
    </source>
</evidence>
<dbReference type="PANTHER" id="PTHR47506">
    <property type="entry name" value="TRANSCRIPTIONAL REGULATORY PROTEIN"/>
    <property type="match status" value="1"/>
</dbReference>
<evidence type="ECO:0000256" key="2">
    <source>
        <dbReference type="ARBA" id="ARBA00023125"/>
    </source>
</evidence>
<dbReference type="GO" id="GO:0003677">
    <property type="term" value="F:DNA binding"/>
    <property type="evidence" value="ECO:0007669"/>
    <property type="project" value="UniProtKB-UniRule"/>
</dbReference>
<dbReference type="Gene3D" id="1.10.357.10">
    <property type="entry name" value="Tetracycline Repressor, domain 2"/>
    <property type="match status" value="1"/>
</dbReference>
<keyword evidence="3" id="KW-0804">Transcription</keyword>
<sequence length="196" mass="21636">MARLKAFDEDQALDSAVDCFWARGYEASSVRDLAEAMGIGSASFYNAYGDKRELFRRSLERYANRSMRERIARIEARHAPKQAIEAFLAEIIERSVKDPDCKGCLLVNSALDVATRDAELGRLVAGYLDEIRAFFRRNLEAAARQAQVPADIDPATISAHLLGVVLGIRVLARTGAKRRVLDSVAQPALALLEMAP</sequence>
<dbReference type="PROSITE" id="PS50977">
    <property type="entry name" value="HTH_TETR_2"/>
    <property type="match status" value="1"/>
</dbReference>
<evidence type="ECO:0000259" key="5">
    <source>
        <dbReference type="PROSITE" id="PS50977"/>
    </source>
</evidence>
<feature type="domain" description="HTH tetR-type" evidence="5">
    <location>
        <begin position="6"/>
        <end position="66"/>
    </location>
</feature>
<evidence type="ECO:0000256" key="1">
    <source>
        <dbReference type="ARBA" id="ARBA00023015"/>
    </source>
</evidence>
<keyword evidence="7" id="KW-1185">Reference proteome</keyword>
<dbReference type="SUPFAM" id="SSF48498">
    <property type="entry name" value="Tetracyclin repressor-like, C-terminal domain"/>
    <property type="match status" value="1"/>
</dbReference>
<evidence type="ECO:0000313" key="7">
    <source>
        <dbReference type="Proteomes" id="UP000190092"/>
    </source>
</evidence>
<dbReference type="Proteomes" id="UP000190092">
    <property type="component" value="Unassembled WGS sequence"/>
</dbReference>
<gene>
    <name evidence="6" type="ORF">SAMN02745126_03298</name>
</gene>
<dbReference type="STRING" id="225324.SAMN02745126_03298"/>
<protein>
    <submittedName>
        <fullName evidence="6">Transcriptional regulator, TetR family</fullName>
    </submittedName>
</protein>
<dbReference type="InterPro" id="IPR009057">
    <property type="entry name" value="Homeodomain-like_sf"/>
</dbReference>
<dbReference type="InterPro" id="IPR011075">
    <property type="entry name" value="TetR_C"/>
</dbReference>
<dbReference type="EMBL" id="FUWJ01000003">
    <property type="protein sequence ID" value="SKA04509.1"/>
    <property type="molecule type" value="Genomic_DNA"/>
</dbReference>